<feature type="transmembrane region" description="Helical" evidence="1">
    <location>
        <begin position="189"/>
        <end position="208"/>
    </location>
</feature>
<feature type="transmembrane region" description="Helical" evidence="1">
    <location>
        <begin position="217"/>
        <end position="234"/>
    </location>
</feature>
<feature type="transmembrane region" description="Helical" evidence="1">
    <location>
        <begin position="315"/>
        <end position="338"/>
    </location>
</feature>
<dbReference type="InterPro" id="IPR050879">
    <property type="entry name" value="Acyltransferase_3"/>
</dbReference>
<dbReference type="GO" id="GO:0016747">
    <property type="term" value="F:acyltransferase activity, transferring groups other than amino-acyl groups"/>
    <property type="evidence" value="ECO:0007669"/>
    <property type="project" value="InterPro"/>
</dbReference>
<dbReference type="STRING" id="1420851.AU255_02035"/>
<keyword evidence="1" id="KW-1133">Transmembrane helix</keyword>
<feature type="transmembrane region" description="Helical" evidence="1">
    <location>
        <begin position="162"/>
        <end position="183"/>
    </location>
</feature>
<evidence type="ECO:0000259" key="2">
    <source>
        <dbReference type="Pfam" id="PF01757"/>
    </source>
</evidence>
<keyword evidence="1" id="KW-0472">Membrane</keyword>
<keyword evidence="4" id="KW-1185">Reference proteome</keyword>
<evidence type="ECO:0000313" key="4">
    <source>
        <dbReference type="Proteomes" id="UP000191980"/>
    </source>
</evidence>
<feature type="domain" description="Acyltransferase 3" evidence="2">
    <location>
        <begin position="15"/>
        <end position="331"/>
    </location>
</feature>
<proteinExistence type="predicted"/>
<dbReference type="GO" id="GO:0016020">
    <property type="term" value="C:membrane"/>
    <property type="evidence" value="ECO:0007669"/>
    <property type="project" value="TreeGrafter"/>
</dbReference>
<dbReference type="AlphaFoldDB" id="A0A1V8M566"/>
<keyword evidence="1" id="KW-0812">Transmembrane</keyword>
<gene>
    <name evidence="3" type="ORF">AU255_02035</name>
</gene>
<dbReference type="Proteomes" id="UP000191980">
    <property type="component" value="Unassembled WGS sequence"/>
</dbReference>
<dbReference type="PANTHER" id="PTHR23028">
    <property type="entry name" value="ACETYLTRANSFERASE"/>
    <property type="match status" value="1"/>
</dbReference>
<organism evidence="3 4">
    <name type="scientific">Methyloprofundus sedimenti</name>
    <dbReference type="NCBI Taxonomy" id="1420851"/>
    <lineage>
        <taxon>Bacteria</taxon>
        <taxon>Pseudomonadati</taxon>
        <taxon>Pseudomonadota</taxon>
        <taxon>Gammaproteobacteria</taxon>
        <taxon>Methylococcales</taxon>
        <taxon>Methylococcaceae</taxon>
        <taxon>Methyloprofundus</taxon>
    </lineage>
</organism>
<feature type="transmembrane region" description="Helical" evidence="1">
    <location>
        <begin position="94"/>
        <end position="113"/>
    </location>
</feature>
<evidence type="ECO:0000313" key="3">
    <source>
        <dbReference type="EMBL" id="OQK16710.1"/>
    </source>
</evidence>
<name>A0A1V8M566_9GAMM</name>
<dbReference type="EMBL" id="LPUF01000001">
    <property type="protein sequence ID" value="OQK16710.1"/>
    <property type="molecule type" value="Genomic_DNA"/>
</dbReference>
<feature type="transmembrane region" description="Helical" evidence="1">
    <location>
        <begin position="287"/>
        <end position="303"/>
    </location>
</feature>
<accession>A0A1V8M566</accession>
<evidence type="ECO:0000256" key="1">
    <source>
        <dbReference type="SAM" id="Phobius"/>
    </source>
</evidence>
<dbReference type="InterPro" id="IPR002656">
    <property type="entry name" value="Acyl_transf_3_dom"/>
</dbReference>
<reference evidence="3 4" key="1">
    <citation type="submission" date="2015-12" db="EMBL/GenBank/DDBJ databases">
        <authorList>
            <person name="Shamseldin A."/>
            <person name="Moawad H."/>
            <person name="Abd El-Rahim W.M."/>
            <person name="Sadowsky M.J."/>
        </authorList>
    </citation>
    <scope>NUCLEOTIDE SEQUENCE [LARGE SCALE GENOMIC DNA]</scope>
    <source>
        <strain evidence="3 4">WF1</strain>
    </source>
</reference>
<comment type="caution">
    <text evidence="3">The sequence shown here is derived from an EMBL/GenBank/DDBJ whole genome shotgun (WGS) entry which is preliminary data.</text>
</comment>
<protein>
    <recommendedName>
        <fullName evidence="2">Acyltransferase 3 domain-containing protein</fullName>
    </recommendedName>
</protein>
<dbReference type="PANTHER" id="PTHR23028:SF53">
    <property type="entry name" value="ACYL_TRANSF_3 DOMAIN-CONTAINING PROTEIN"/>
    <property type="match status" value="1"/>
</dbReference>
<dbReference type="GO" id="GO:0009103">
    <property type="term" value="P:lipopolysaccharide biosynthetic process"/>
    <property type="evidence" value="ECO:0007669"/>
    <property type="project" value="TreeGrafter"/>
</dbReference>
<dbReference type="RefSeq" id="WP_080521334.1">
    <property type="nucleotide sequence ID" value="NZ_LPUF01000001.1"/>
</dbReference>
<dbReference type="OrthoDB" id="9767863at2"/>
<feature type="transmembrane region" description="Helical" evidence="1">
    <location>
        <begin position="53"/>
        <end position="73"/>
    </location>
</feature>
<feature type="transmembrane region" description="Helical" evidence="1">
    <location>
        <begin position="254"/>
        <end position="275"/>
    </location>
</feature>
<sequence length="351" mass="40951">MLPAFALIQPNYSDKINHIRALAACGIFAFHYEHFIAHAFFTPLKSSNLLELLAYHGYFCVYLFFVLSGFLLAKAYSDQLDLKTFFTRRIGRIFPAYYLCIAVYCLLFTTSMPDPEIMLAIFSYNLGVYPGPIGHLWFINRLLECYVSFPLLWWIVQKTGRAGLTVIYLLCLSGGAYWVLHFKVTLPDYYFSLVLCLSHFILGILAAYQSGESKHKLYVIIAVLVFIMLLEWFHQKTWQTPLAYARLSVLWLNFIAVLFVVLIRAYSFLPVYLPWFMSLLMRKLGKISYSFYLYHFLVIRFFIQHRDLLSAYNALNFVGLFLISIIVAVFFQQLLLLFSRGILYIKQRVIL</sequence>
<dbReference type="Pfam" id="PF01757">
    <property type="entry name" value="Acyl_transf_3"/>
    <property type="match status" value="1"/>
</dbReference>
<feature type="transmembrane region" description="Helical" evidence="1">
    <location>
        <begin position="21"/>
        <end position="41"/>
    </location>
</feature>